<keyword evidence="2" id="KW-1133">Transmembrane helix</keyword>
<dbReference type="EMBL" id="JAWMWH010000003">
    <property type="protein sequence ID" value="MEJ6401182.1"/>
    <property type="molecule type" value="Genomic_DNA"/>
</dbReference>
<evidence type="ECO:0000256" key="2">
    <source>
        <dbReference type="SAM" id="Phobius"/>
    </source>
</evidence>
<evidence type="ECO:0000313" key="3">
    <source>
        <dbReference type="EMBL" id="MEJ6401182.1"/>
    </source>
</evidence>
<keyword evidence="2" id="KW-0812">Transmembrane</keyword>
<gene>
    <name evidence="3" type="ORF">R4146_08535</name>
</gene>
<keyword evidence="2" id="KW-0472">Membrane</keyword>
<evidence type="ECO:0000256" key="1">
    <source>
        <dbReference type="SAM" id="Coils"/>
    </source>
</evidence>
<comment type="caution">
    <text evidence="3">The sequence shown here is derived from an EMBL/GenBank/DDBJ whole genome shotgun (WGS) entry which is preliminary data.</text>
</comment>
<organism evidence="3 4">
    <name type="scientific">Nicoliella lavandulae</name>
    <dbReference type="NCBI Taxonomy" id="3082954"/>
    <lineage>
        <taxon>Bacteria</taxon>
        <taxon>Bacillati</taxon>
        <taxon>Bacillota</taxon>
        <taxon>Bacilli</taxon>
        <taxon>Lactobacillales</taxon>
        <taxon>Lactobacillaceae</taxon>
        <taxon>Nicoliella</taxon>
    </lineage>
</organism>
<dbReference type="RefSeq" id="WP_339961023.1">
    <property type="nucleotide sequence ID" value="NZ_JAWMWH010000003.1"/>
</dbReference>
<dbReference type="Proteomes" id="UP001370590">
    <property type="component" value="Unassembled WGS sequence"/>
</dbReference>
<feature type="transmembrane region" description="Helical" evidence="2">
    <location>
        <begin position="12"/>
        <end position="32"/>
    </location>
</feature>
<reference evidence="3 4" key="1">
    <citation type="submission" date="2023-10" db="EMBL/GenBank/DDBJ databases">
        <title>Nicoliella lavandulae sp. nov. isolated from Lavandula angustifolia flowers.</title>
        <authorList>
            <person name="Alcantara C."/>
            <person name="Zuniga M."/>
            <person name="Landete J.M."/>
            <person name="Monedero V."/>
        </authorList>
    </citation>
    <scope>NUCLEOTIDE SEQUENCE [LARGE SCALE GENOMIC DNA]</scope>
    <source>
        <strain evidence="3 4">Es01</strain>
    </source>
</reference>
<sequence>MDKFSFKSFFKLSMIIKIILIIVVLGVARSGYTAVSQALDQNYRDNNSTINKQLPSLEKEQKSLSTKLTNAKHDQIVTKYHYQNAFNKVDSTDKTLKKWINKKQKVEDKVSDLKTQLTAKTKQVNHLQNAYISKENIHNAHFNLKSIAIVAAVVLIFFIIGF</sequence>
<feature type="coiled-coil region" evidence="1">
    <location>
        <begin position="96"/>
        <end position="130"/>
    </location>
</feature>
<proteinExistence type="predicted"/>
<keyword evidence="1" id="KW-0175">Coiled coil</keyword>
<feature type="transmembrane region" description="Helical" evidence="2">
    <location>
        <begin position="142"/>
        <end position="160"/>
    </location>
</feature>
<protein>
    <submittedName>
        <fullName evidence="3">Uncharacterized protein</fullName>
    </submittedName>
</protein>
<name>A0ABU8SMP8_9LACO</name>
<keyword evidence="4" id="KW-1185">Reference proteome</keyword>
<accession>A0ABU8SMP8</accession>
<evidence type="ECO:0000313" key="4">
    <source>
        <dbReference type="Proteomes" id="UP001370590"/>
    </source>
</evidence>